<dbReference type="Proteomes" id="UP000299102">
    <property type="component" value="Unassembled WGS sequence"/>
</dbReference>
<evidence type="ECO:0000313" key="2">
    <source>
        <dbReference type="Proteomes" id="UP000299102"/>
    </source>
</evidence>
<proteinExistence type="predicted"/>
<organism evidence="1 2">
    <name type="scientific">Eumeta variegata</name>
    <name type="common">Bagworm moth</name>
    <name type="synonym">Eumeta japonica</name>
    <dbReference type="NCBI Taxonomy" id="151549"/>
    <lineage>
        <taxon>Eukaryota</taxon>
        <taxon>Metazoa</taxon>
        <taxon>Ecdysozoa</taxon>
        <taxon>Arthropoda</taxon>
        <taxon>Hexapoda</taxon>
        <taxon>Insecta</taxon>
        <taxon>Pterygota</taxon>
        <taxon>Neoptera</taxon>
        <taxon>Endopterygota</taxon>
        <taxon>Lepidoptera</taxon>
        <taxon>Glossata</taxon>
        <taxon>Ditrysia</taxon>
        <taxon>Tineoidea</taxon>
        <taxon>Psychidae</taxon>
        <taxon>Oiketicinae</taxon>
        <taxon>Eumeta</taxon>
    </lineage>
</organism>
<accession>A0A4C1ZCU1</accession>
<dbReference type="EMBL" id="BGZK01001749">
    <property type="protein sequence ID" value="GBP85628.1"/>
    <property type="molecule type" value="Genomic_DNA"/>
</dbReference>
<protein>
    <submittedName>
        <fullName evidence="1">Uncharacterized protein</fullName>
    </submittedName>
</protein>
<comment type="caution">
    <text evidence="1">The sequence shown here is derived from an EMBL/GenBank/DDBJ whole genome shotgun (WGS) entry which is preliminary data.</text>
</comment>
<reference evidence="1 2" key="1">
    <citation type="journal article" date="2019" name="Commun. Biol.">
        <title>The bagworm genome reveals a unique fibroin gene that provides high tensile strength.</title>
        <authorList>
            <person name="Kono N."/>
            <person name="Nakamura H."/>
            <person name="Ohtoshi R."/>
            <person name="Tomita M."/>
            <person name="Numata K."/>
            <person name="Arakawa K."/>
        </authorList>
    </citation>
    <scope>NUCLEOTIDE SEQUENCE [LARGE SCALE GENOMIC DNA]</scope>
</reference>
<gene>
    <name evidence="1" type="ORF">EVAR_62615_1</name>
</gene>
<name>A0A4C1ZCU1_EUMVA</name>
<sequence length="97" mass="10661">MLFLIHQLTPAPVHISFHSSPISPTCDQEAPAAAVARTNGILTHVRPFRSRFSERAKSSLLCDRPAAALFGQRRDRDGGCRYIGGESETEHFIGRTA</sequence>
<evidence type="ECO:0000313" key="1">
    <source>
        <dbReference type="EMBL" id="GBP85628.1"/>
    </source>
</evidence>
<dbReference type="AlphaFoldDB" id="A0A4C1ZCU1"/>
<keyword evidence="2" id="KW-1185">Reference proteome</keyword>